<feature type="compositionally biased region" description="Polar residues" evidence="1">
    <location>
        <begin position="28"/>
        <end position="37"/>
    </location>
</feature>
<feature type="compositionally biased region" description="Low complexity" evidence="1">
    <location>
        <begin position="46"/>
        <end position="57"/>
    </location>
</feature>
<accession>A0L7Y4</accession>
<dbReference type="EMBL" id="CP000471">
    <property type="protein sequence ID" value="ABK44077.1"/>
    <property type="molecule type" value="Genomic_DNA"/>
</dbReference>
<sequence length="129" mass="13800">MNTIQNMPAGVSGSTSQQVARSPKAQVAQGSGKSGQEQVKAFISRQTSQAAKQAAQSGKQAFQRIMPEPPSPGEMQQARDEATRVARRIYANNPVRQFTEGSRVADAYKRQQQGVNISAPPPSLADAFA</sequence>
<feature type="region of interest" description="Disordered" evidence="1">
    <location>
        <begin position="1"/>
        <end position="57"/>
    </location>
</feature>
<dbReference type="KEGG" id="mgm:Mmc1_1568"/>
<dbReference type="Proteomes" id="UP000002586">
    <property type="component" value="Chromosome"/>
</dbReference>
<dbReference type="AlphaFoldDB" id="A0L7Y4"/>
<evidence type="ECO:0000256" key="1">
    <source>
        <dbReference type="SAM" id="MobiDB-lite"/>
    </source>
</evidence>
<reference evidence="3" key="1">
    <citation type="journal article" date="2009" name="Appl. Environ. Microbiol.">
        <title>Complete genome sequence of the chemolithoautotrophic marine magnetotactic coccus strain MC-1.</title>
        <authorList>
            <person name="Schubbe S."/>
            <person name="Williams T.J."/>
            <person name="Xie G."/>
            <person name="Kiss H.E."/>
            <person name="Brettin T.S."/>
            <person name="Martinez D."/>
            <person name="Ross C.A."/>
            <person name="Schuler D."/>
            <person name="Cox B.L."/>
            <person name="Nealson K.H."/>
            <person name="Bazylinski D.A."/>
        </authorList>
    </citation>
    <scope>NUCLEOTIDE SEQUENCE [LARGE SCALE GENOMIC DNA]</scope>
    <source>
        <strain evidence="3">ATCC BAA-1437 / JCM 17883 / MC-1</strain>
    </source>
</reference>
<reference evidence="2 3" key="2">
    <citation type="journal article" date="2012" name="Int. J. Syst. Evol. Microbiol.">
        <title>Magnetococcus marinus gen. nov., sp. nov., a marine, magnetotactic bacterium that represents a novel lineage (Magnetococcaceae fam. nov.; Magnetococcales ord. nov.) at the base of the Alphaproteobacteria.</title>
        <authorList>
            <person name="Bazylinski D.A."/>
            <person name="Williams T.J."/>
            <person name="Lefevre C.T."/>
            <person name="Berg R.J."/>
            <person name="Zhang C.L."/>
            <person name="Bowser S.S."/>
            <person name="Dean A.J."/>
            <person name="Beveridge T.J."/>
        </authorList>
    </citation>
    <scope>NUCLEOTIDE SEQUENCE [LARGE SCALE GENOMIC DNA]</scope>
    <source>
        <strain evidence="3">ATCC BAA-1437 / JCM 17883 / MC-1</strain>
    </source>
</reference>
<keyword evidence="3" id="KW-1185">Reference proteome</keyword>
<gene>
    <name evidence="2" type="ordered locus">Mmc1_1568</name>
</gene>
<protein>
    <submittedName>
        <fullName evidence="2">Uncharacterized protein</fullName>
    </submittedName>
</protein>
<organism evidence="2 3">
    <name type="scientific">Magnetococcus marinus (strain ATCC BAA-1437 / JCM 17883 / MC-1)</name>
    <dbReference type="NCBI Taxonomy" id="156889"/>
    <lineage>
        <taxon>Bacteria</taxon>
        <taxon>Pseudomonadati</taxon>
        <taxon>Pseudomonadota</taxon>
        <taxon>Magnetococcia</taxon>
        <taxon>Magnetococcales</taxon>
        <taxon>Magnetococcaceae</taxon>
        <taxon>Magnetococcus</taxon>
    </lineage>
</organism>
<dbReference type="RefSeq" id="WP_011713226.1">
    <property type="nucleotide sequence ID" value="NC_008576.1"/>
</dbReference>
<dbReference type="OrthoDB" id="10002892at2"/>
<dbReference type="HOGENOM" id="CLU_1946210_0_0_5"/>
<evidence type="ECO:0000313" key="2">
    <source>
        <dbReference type="EMBL" id="ABK44077.1"/>
    </source>
</evidence>
<evidence type="ECO:0000313" key="3">
    <source>
        <dbReference type="Proteomes" id="UP000002586"/>
    </source>
</evidence>
<feature type="compositionally biased region" description="Polar residues" evidence="1">
    <location>
        <begin position="1"/>
        <end position="20"/>
    </location>
</feature>
<name>A0L7Y4_MAGMM</name>
<proteinExistence type="predicted"/>